<organism evidence="2 3">
    <name type="scientific">Verticillium longisporum</name>
    <name type="common">Verticillium dahliae var. longisporum</name>
    <dbReference type="NCBI Taxonomy" id="100787"/>
    <lineage>
        <taxon>Eukaryota</taxon>
        <taxon>Fungi</taxon>
        <taxon>Dikarya</taxon>
        <taxon>Ascomycota</taxon>
        <taxon>Pezizomycotina</taxon>
        <taxon>Sordariomycetes</taxon>
        <taxon>Hypocreomycetidae</taxon>
        <taxon>Glomerellales</taxon>
        <taxon>Plectosphaerellaceae</taxon>
        <taxon>Verticillium</taxon>
    </lineage>
</organism>
<feature type="non-terminal residue" evidence="2">
    <location>
        <position position="108"/>
    </location>
</feature>
<reference evidence="3" key="1">
    <citation type="submission" date="2015-05" db="EMBL/GenBank/DDBJ databases">
        <authorList>
            <person name="Fogelqvist Johan"/>
        </authorList>
    </citation>
    <scope>NUCLEOTIDE SEQUENCE [LARGE SCALE GENOMIC DNA]</scope>
</reference>
<gene>
    <name evidence="2" type="ORF">BN1723_020398</name>
</gene>
<feature type="non-terminal residue" evidence="2">
    <location>
        <position position="1"/>
    </location>
</feature>
<accession>A0A0G4NMX8</accession>
<dbReference type="Proteomes" id="UP000045706">
    <property type="component" value="Unassembled WGS sequence"/>
</dbReference>
<feature type="compositionally biased region" description="Basic residues" evidence="1">
    <location>
        <begin position="1"/>
        <end position="20"/>
    </location>
</feature>
<evidence type="ECO:0000256" key="1">
    <source>
        <dbReference type="SAM" id="MobiDB-lite"/>
    </source>
</evidence>
<feature type="region of interest" description="Disordered" evidence="1">
    <location>
        <begin position="1"/>
        <end position="100"/>
    </location>
</feature>
<feature type="compositionally biased region" description="Basic residues" evidence="1">
    <location>
        <begin position="45"/>
        <end position="55"/>
    </location>
</feature>
<dbReference type="AlphaFoldDB" id="A0A0G4NMX8"/>
<dbReference type="EMBL" id="CVQI01036981">
    <property type="protein sequence ID" value="CRK47808.1"/>
    <property type="molecule type" value="Genomic_DNA"/>
</dbReference>
<proteinExistence type="predicted"/>
<protein>
    <submittedName>
        <fullName evidence="2">Uncharacterized protein</fullName>
    </submittedName>
</protein>
<sequence length="108" mass="12849">PAPLRRPHRLDRPQRRRPLRRVAGQPARHVGPHHRHAQGPARQARGPRHPRHLAPHYRPDWHVQLHRPVRGPGPAAARRRPRLHDQERPHQHGRPQHEEYRLLCRGCR</sequence>
<feature type="compositionally biased region" description="Basic and acidic residues" evidence="1">
    <location>
        <begin position="83"/>
        <end position="100"/>
    </location>
</feature>
<evidence type="ECO:0000313" key="3">
    <source>
        <dbReference type="Proteomes" id="UP000045706"/>
    </source>
</evidence>
<name>A0A0G4NMX8_VERLO</name>
<evidence type="ECO:0000313" key="2">
    <source>
        <dbReference type="EMBL" id="CRK47808.1"/>
    </source>
</evidence>